<dbReference type="EMBL" id="JBBPBN010000078">
    <property type="protein sequence ID" value="KAK8984304.1"/>
    <property type="molecule type" value="Genomic_DNA"/>
</dbReference>
<reference evidence="2 3" key="1">
    <citation type="journal article" date="2024" name="G3 (Bethesda)">
        <title>Genome assembly of Hibiscus sabdariffa L. provides insights into metabolisms of medicinal natural products.</title>
        <authorList>
            <person name="Kim T."/>
        </authorList>
    </citation>
    <scope>NUCLEOTIDE SEQUENCE [LARGE SCALE GENOMIC DNA]</scope>
    <source>
        <strain evidence="2">TK-2024</strain>
        <tissue evidence="2">Old leaves</tissue>
    </source>
</reference>
<accession>A0ABR2P7N9</accession>
<sequence>MHGGGVNMKGCTTLFVSNLPETTHWRNLSQMFRNGGPSYKDILLNSNRDRIMESYKGVEVVDLNNEEIRRDLEKGNWEALSDWFVKVEPWTSNAPPPYRVTWLVIQGVPLHAWNEKSFSNIANLWGELISIDSGTLNMTNYISGFIQISTKQLSKIDETILLNCKNVKFSVRVFEATDDSRLFGSRKAISDSISTSSDQISLKDESSCSQPSGAGHAEPGSALELKEHCRVPTSFNVVTDNGTNCLEMVVKDTRVASDVLASEQVVDSGFEKVDKDISFQQVCQVGNCEAAAVKNLENVDFYYGGVNSRDFEQVFTRLLMLFPSKLIMAIMSTRYCWGCWETKSLLDVVLFSGLSQTIEGLGDMGQLESRVQHEKLVDEDNVSAGACCETLTSHKDQVNALNPIGNGSCEGVGMQLLVTVESDPKVASRVADHPSMVCSRQPKKKYGSLLELQNQALTYAERRKRDKALKQRRLKERAEKALEVSSMSLSDFDFDNRKKCHFTADLWGLFRTEGREWRQKSRIQWSLDGDRNTRSRMLSNFVVDLFTSHMNSPSTGILGSASTSALSKGVSISPSRPSTRTSNSPPSPV</sequence>
<dbReference type="Proteomes" id="UP001396334">
    <property type="component" value="Unassembled WGS sequence"/>
</dbReference>
<evidence type="ECO:0000313" key="3">
    <source>
        <dbReference type="Proteomes" id="UP001396334"/>
    </source>
</evidence>
<feature type="region of interest" description="Disordered" evidence="1">
    <location>
        <begin position="560"/>
        <end position="589"/>
    </location>
</feature>
<proteinExistence type="predicted"/>
<feature type="compositionally biased region" description="Low complexity" evidence="1">
    <location>
        <begin position="571"/>
        <end position="589"/>
    </location>
</feature>
<keyword evidence="3" id="KW-1185">Reference proteome</keyword>
<dbReference type="PANTHER" id="PTHR34427:SF5">
    <property type="entry name" value="DUF4283 DOMAIN-CONTAINING PROTEIN"/>
    <property type="match status" value="1"/>
</dbReference>
<evidence type="ECO:0000313" key="2">
    <source>
        <dbReference type="EMBL" id="KAK8984304.1"/>
    </source>
</evidence>
<protein>
    <recommendedName>
        <fullName evidence="4">DUF4283 domain-containing protein</fullName>
    </recommendedName>
</protein>
<name>A0ABR2P7N9_9ROSI</name>
<comment type="caution">
    <text evidence="2">The sequence shown here is derived from an EMBL/GenBank/DDBJ whole genome shotgun (WGS) entry which is preliminary data.</text>
</comment>
<organism evidence="2 3">
    <name type="scientific">Hibiscus sabdariffa</name>
    <name type="common">roselle</name>
    <dbReference type="NCBI Taxonomy" id="183260"/>
    <lineage>
        <taxon>Eukaryota</taxon>
        <taxon>Viridiplantae</taxon>
        <taxon>Streptophyta</taxon>
        <taxon>Embryophyta</taxon>
        <taxon>Tracheophyta</taxon>
        <taxon>Spermatophyta</taxon>
        <taxon>Magnoliopsida</taxon>
        <taxon>eudicotyledons</taxon>
        <taxon>Gunneridae</taxon>
        <taxon>Pentapetalae</taxon>
        <taxon>rosids</taxon>
        <taxon>malvids</taxon>
        <taxon>Malvales</taxon>
        <taxon>Malvaceae</taxon>
        <taxon>Malvoideae</taxon>
        <taxon>Hibiscus</taxon>
    </lineage>
</organism>
<evidence type="ECO:0000256" key="1">
    <source>
        <dbReference type="SAM" id="MobiDB-lite"/>
    </source>
</evidence>
<dbReference type="PANTHER" id="PTHR34427">
    <property type="entry name" value="DUF4283 DOMAIN PROTEIN"/>
    <property type="match status" value="1"/>
</dbReference>
<evidence type="ECO:0008006" key="4">
    <source>
        <dbReference type="Google" id="ProtNLM"/>
    </source>
</evidence>
<gene>
    <name evidence="2" type="ORF">V6N11_029620</name>
</gene>